<evidence type="ECO:0000313" key="1">
    <source>
        <dbReference type="EMBL" id="KGF35904.1"/>
    </source>
</evidence>
<protein>
    <submittedName>
        <fullName evidence="1">Uncharacterized protein</fullName>
    </submittedName>
</protein>
<organism evidence="1 2">
    <name type="scientific">Hoylesella buccalis DNF00853</name>
    <dbReference type="NCBI Taxonomy" id="1401074"/>
    <lineage>
        <taxon>Bacteria</taxon>
        <taxon>Pseudomonadati</taxon>
        <taxon>Bacteroidota</taxon>
        <taxon>Bacteroidia</taxon>
        <taxon>Bacteroidales</taxon>
        <taxon>Prevotellaceae</taxon>
        <taxon>Hoylesella</taxon>
    </lineage>
</organism>
<gene>
    <name evidence="1" type="ORF">HMPREF2137_03320</name>
</gene>
<reference evidence="1 2" key="1">
    <citation type="submission" date="2014-07" db="EMBL/GenBank/DDBJ databases">
        <authorList>
            <person name="McCorrison J."/>
            <person name="Sanka R."/>
            <person name="Torralba M."/>
            <person name="Gillis M."/>
            <person name="Haft D.H."/>
            <person name="Methe B."/>
            <person name="Sutton G."/>
            <person name="Nelson K.E."/>
        </authorList>
    </citation>
    <scope>NUCLEOTIDE SEQUENCE [LARGE SCALE GENOMIC DNA]</scope>
    <source>
        <strain evidence="1 2">DNF00853</strain>
    </source>
</reference>
<comment type="caution">
    <text evidence="1">The sequence shown here is derived from an EMBL/GenBank/DDBJ whole genome shotgun (WGS) entry which is preliminary data.</text>
</comment>
<accession>A0A096BRP6</accession>
<dbReference type="AlphaFoldDB" id="A0A096BRP6"/>
<dbReference type="EMBL" id="JRNN01000034">
    <property type="protein sequence ID" value="KGF35904.1"/>
    <property type="molecule type" value="Genomic_DNA"/>
</dbReference>
<name>A0A096BRP6_9BACT</name>
<proteinExistence type="predicted"/>
<dbReference type="Proteomes" id="UP000029556">
    <property type="component" value="Unassembled WGS sequence"/>
</dbReference>
<sequence>MVVSFVRLFGHVRILILASQEDDFNPLKVGFYTLSSQKHRVWLHRTMFLKRKVMVVDLQTPCFWQSIAWSLLPTENARYIQCVDGELYTKFAYLPPTYWLLANTRVLRAHVNIFDTFTPPFSGVLHLRLRRKMIFLGTDENLLQKFVLEGGCDHCGRALTANS</sequence>
<evidence type="ECO:0000313" key="2">
    <source>
        <dbReference type="Proteomes" id="UP000029556"/>
    </source>
</evidence>